<evidence type="ECO:0000313" key="2">
    <source>
        <dbReference type="EMBL" id="HIU21151.1"/>
    </source>
</evidence>
<feature type="transmembrane region" description="Helical" evidence="1">
    <location>
        <begin position="108"/>
        <end position="129"/>
    </location>
</feature>
<feature type="transmembrane region" description="Helical" evidence="1">
    <location>
        <begin position="76"/>
        <end position="96"/>
    </location>
</feature>
<evidence type="ECO:0000313" key="3">
    <source>
        <dbReference type="Proteomes" id="UP000824088"/>
    </source>
</evidence>
<proteinExistence type="predicted"/>
<keyword evidence="1" id="KW-0472">Membrane</keyword>
<feature type="transmembrane region" description="Helical" evidence="1">
    <location>
        <begin position="135"/>
        <end position="159"/>
    </location>
</feature>
<name>A0A9D1HR82_9FIRM</name>
<gene>
    <name evidence="2" type="ORF">IAD51_02785</name>
</gene>
<organism evidence="2 3">
    <name type="scientific">Candidatus Limadaptatus stercorigallinarum</name>
    <dbReference type="NCBI Taxonomy" id="2840845"/>
    <lineage>
        <taxon>Bacteria</taxon>
        <taxon>Bacillati</taxon>
        <taxon>Bacillota</taxon>
        <taxon>Clostridia</taxon>
        <taxon>Eubacteriales</taxon>
        <taxon>Candidatus Limadaptatus</taxon>
    </lineage>
</organism>
<dbReference type="AlphaFoldDB" id="A0A9D1HR82"/>
<reference evidence="2" key="2">
    <citation type="journal article" date="2021" name="PeerJ">
        <title>Extensive microbial diversity within the chicken gut microbiome revealed by metagenomics and culture.</title>
        <authorList>
            <person name="Gilroy R."/>
            <person name="Ravi A."/>
            <person name="Getino M."/>
            <person name="Pursley I."/>
            <person name="Horton D.L."/>
            <person name="Alikhan N.F."/>
            <person name="Baker D."/>
            <person name="Gharbi K."/>
            <person name="Hall N."/>
            <person name="Watson M."/>
            <person name="Adriaenssens E.M."/>
            <person name="Foster-Nyarko E."/>
            <person name="Jarju S."/>
            <person name="Secka A."/>
            <person name="Antonio M."/>
            <person name="Oren A."/>
            <person name="Chaudhuri R.R."/>
            <person name="La Ragione R."/>
            <person name="Hildebrand F."/>
            <person name="Pallen M.J."/>
        </authorList>
    </citation>
    <scope>NUCLEOTIDE SEQUENCE</scope>
    <source>
        <strain evidence="2">1063</strain>
    </source>
</reference>
<accession>A0A9D1HR82</accession>
<keyword evidence="1" id="KW-1133">Transmembrane helix</keyword>
<dbReference type="EMBL" id="DVMN01000050">
    <property type="protein sequence ID" value="HIU21151.1"/>
    <property type="molecule type" value="Genomic_DNA"/>
</dbReference>
<reference evidence="2" key="1">
    <citation type="submission" date="2020-10" db="EMBL/GenBank/DDBJ databases">
        <authorList>
            <person name="Gilroy R."/>
        </authorList>
    </citation>
    <scope>NUCLEOTIDE SEQUENCE</scope>
    <source>
        <strain evidence="2">1063</strain>
    </source>
</reference>
<feature type="transmembrane region" description="Helical" evidence="1">
    <location>
        <begin position="35"/>
        <end position="56"/>
    </location>
</feature>
<sequence length="227" mass="25787">MGKDNYFDTQLAFDYLDAEAEKEEKKAKRKTLVQIIKYAVCTASAGLVEFITFTILSEALTMLEGRTVWFITENSLLWFVATAVALFLSIVWNFTINRKFTFKSAGNVPRAMFLAFLFYVPFFPFKLWFNSYMPGYLGIPALVVEVITMLINGVLEFCWQKFVIYRKEADTAPAKHEIGTIGEFGEISVSEPEVSAMQMLDLMRAGVDITEDDKQLKKELKAIESAA</sequence>
<evidence type="ECO:0000256" key="1">
    <source>
        <dbReference type="SAM" id="Phobius"/>
    </source>
</evidence>
<keyword evidence="1" id="KW-0812">Transmembrane</keyword>
<dbReference type="Proteomes" id="UP000824088">
    <property type="component" value="Unassembled WGS sequence"/>
</dbReference>
<comment type="caution">
    <text evidence="2">The sequence shown here is derived from an EMBL/GenBank/DDBJ whole genome shotgun (WGS) entry which is preliminary data.</text>
</comment>
<protein>
    <submittedName>
        <fullName evidence="2">GtrA family protein</fullName>
    </submittedName>
</protein>